<dbReference type="InterPro" id="IPR028082">
    <property type="entry name" value="Peripla_BP_I"/>
</dbReference>
<evidence type="ECO:0000256" key="3">
    <source>
        <dbReference type="ARBA" id="ARBA00023163"/>
    </source>
</evidence>
<dbReference type="PROSITE" id="PS50932">
    <property type="entry name" value="HTH_LACI_2"/>
    <property type="match status" value="1"/>
</dbReference>
<dbReference type="KEGG" id="serq:CWC46_03000"/>
<gene>
    <name evidence="5" type="ORF">CWC46_03000</name>
    <name evidence="6" type="ORF">Ser39006_003000</name>
</gene>
<dbReference type="InterPro" id="IPR046335">
    <property type="entry name" value="LacI/GalR-like_sensor"/>
</dbReference>
<dbReference type="STRING" id="104623.Ser39006_00398"/>
<dbReference type="InterPro" id="IPR000843">
    <property type="entry name" value="HTH_LacI"/>
</dbReference>
<accession>A0A2I5TF43</accession>
<reference evidence="6" key="2">
    <citation type="submission" date="2013-09" db="EMBL/GenBank/DDBJ databases">
        <authorList>
            <person name="Wang G."/>
            <person name="Yang Y."/>
            <person name="Su Y."/>
        </authorList>
    </citation>
    <scope>NUCLEOTIDE SEQUENCE</scope>
    <source>
        <strain evidence="6">ATCC 39006</strain>
    </source>
</reference>
<dbReference type="PANTHER" id="PTHR30146">
    <property type="entry name" value="LACI-RELATED TRANSCRIPTIONAL REPRESSOR"/>
    <property type="match status" value="1"/>
</dbReference>
<evidence type="ECO:0000256" key="1">
    <source>
        <dbReference type="ARBA" id="ARBA00023015"/>
    </source>
</evidence>
<dbReference type="SUPFAM" id="SSF53822">
    <property type="entry name" value="Periplasmic binding protein-like I"/>
    <property type="match status" value="1"/>
</dbReference>
<dbReference type="SMART" id="SM00354">
    <property type="entry name" value="HTH_LACI"/>
    <property type="match status" value="1"/>
</dbReference>
<name>A0A2I5TF43_SERS3</name>
<proteinExistence type="predicted"/>
<dbReference type="AlphaFoldDB" id="A0A2I5TF43"/>
<dbReference type="KEGG" id="sera:Ser39006_003000"/>
<dbReference type="Pfam" id="PF13377">
    <property type="entry name" value="Peripla_BP_3"/>
    <property type="match status" value="1"/>
</dbReference>
<feature type="domain" description="HTH lacI-type" evidence="4">
    <location>
        <begin position="5"/>
        <end position="59"/>
    </location>
</feature>
<sequence length="315" mass="34603">MKNTTSINDVARLAQVSKATVSRVISGSRGVKEESRQAVLRAVEILNYQPNFIGQSLASQCTGCIGVICATEHVQQATGYLQALEKQLSQHQKYLLLRFADNAQAVDQAIAELSRGLCDAVMVVGARFDLPSLPDEVVLIDCLGAASKSKIDFDYLFATETAGHYLISHNRKKIALLNFHTGEAAEQVMQGYRNALESYPLPYNRQLVIDYDVSVNIALQGLITANVQFDALLVTDYYIGLEAVKILRQFQRSVPEQVIVFSLDGCAVQLSGEPHLPAINYPLDVLAQRALQMVSLPFSGDLQFPPLRGSLITPY</sequence>
<reference evidence="6" key="4">
    <citation type="submission" date="2017-11" db="EMBL/GenBank/DDBJ databases">
        <title>Complete genome sequence of Serratia sp. ATCC 39006.</title>
        <authorList>
            <person name="Hampton H.G."/>
            <person name="Jackson S.A."/>
            <person name="Jauregui R."/>
            <person name="Poulter G.T.M."/>
            <person name="Salmond G.P.C."/>
            <person name="Fineran P.C."/>
        </authorList>
    </citation>
    <scope>NUCLEOTIDE SEQUENCE</scope>
    <source>
        <strain evidence="6">ATCC 39006</strain>
    </source>
</reference>
<evidence type="ECO:0000313" key="5">
    <source>
        <dbReference type="EMBL" id="AUG98875.1"/>
    </source>
</evidence>
<dbReference type="CDD" id="cd01392">
    <property type="entry name" value="HTH_LacI"/>
    <property type="match status" value="1"/>
</dbReference>
<keyword evidence="2" id="KW-0238">DNA-binding</keyword>
<dbReference type="Gene3D" id="1.10.260.40">
    <property type="entry name" value="lambda repressor-like DNA-binding domains"/>
    <property type="match status" value="1"/>
</dbReference>
<keyword evidence="3" id="KW-0804">Transcription</keyword>
<evidence type="ECO:0000313" key="6">
    <source>
        <dbReference type="EMBL" id="AUH03190.1"/>
    </source>
</evidence>
<protein>
    <submittedName>
        <fullName evidence="6">LacI family transcriptional regulator</fullName>
    </submittedName>
</protein>
<organism evidence="6 7">
    <name type="scientific">Serratia sp. (strain ATCC 39006)</name>
    <name type="common">Prodigiosinella confusarubida</name>
    <dbReference type="NCBI Taxonomy" id="104623"/>
    <lineage>
        <taxon>Bacteria</taxon>
        <taxon>Pseudomonadati</taxon>
        <taxon>Pseudomonadota</taxon>
        <taxon>Gammaproteobacteria</taxon>
        <taxon>Enterobacterales</taxon>
        <taxon>Pectobacteriaceae</taxon>
        <taxon>Prodigiosinella</taxon>
    </lineage>
</organism>
<dbReference type="PANTHER" id="PTHR30146:SF67">
    <property type="entry name" value="HTH-TYPE TRANSCRIPTIONAL REGULATOR ASCG"/>
    <property type="match status" value="1"/>
</dbReference>
<evidence type="ECO:0000313" key="8">
    <source>
        <dbReference type="Proteomes" id="UP000233778"/>
    </source>
</evidence>
<evidence type="ECO:0000256" key="2">
    <source>
        <dbReference type="ARBA" id="ARBA00023125"/>
    </source>
</evidence>
<dbReference type="Proteomes" id="UP000017700">
    <property type="component" value="Chromosome"/>
</dbReference>
<reference evidence="6 7" key="1">
    <citation type="journal article" date="2013" name="Genome Announc.">
        <title>Draft genome sequence of Serratia sp. strain ATCC 39006, a model bacterium for analysis of the biosynthesis and regulation of prodigiosin, a carbapenem, and gas vesicles.</title>
        <authorList>
            <person name="Fineran P.C."/>
            <person name="Iglesias Cans M.C."/>
            <person name="Ramsay J.P."/>
            <person name="Wilf N.M."/>
            <person name="Cossyleon D."/>
            <person name="McNeil M.B."/>
            <person name="Williamson N.R."/>
            <person name="Monson R.E."/>
            <person name="Becher S.A."/>
            <person name="Stanton J.A."/>
            <person name="Brugger K."/>
            <person name="Brown S.D."/>
            <person name="Salmond G.P."/>
        </authorList>
    </citation>
    <scope>NUCLEOTIDE SEQUENCE [LARGE SCALE GENOMIC DNA]</scope>
    <source>
        <strain evidence="6">ATCC 39006</strain>
        <strain evidence="7">ATCC 39006 / SC 11482</strain>
    </source>
</reference>
<dbReference type="CDD" id="cd06267">
    <property type="entry name" value="PBP1_LacI_sugar_binding-like"/>
    <property type="match status" value="1"/>
</dbReference>
<dbReference type="RefSeq" id="WP_037380427.1">
    <property type="nucleotide sequence ID" value="NZ_CP025084.1"/>
</dbReference>
<keyword evidence="1" id="KW-0805">Transcription regulation</keyword>
<dbReference type="EMBL" id="CP025084">
    <property type="protein sequence ID" value="AUH03190.1"/>
    <property type="molecule type" value="Genomic_DNA"/>
</dbReference>
<evidence type="ECO:0000313" key="7">
    <source>
        <dbReference type="Proteomes" id="UP000017700"/>
    </source>
</evidence>
<dbReference type="Pfam" id="PF00356">
    <property type="entry name" value="LacI"/>
    <property type="match status" value="1"/>
</dbReference>
<dbReference type="GO" id="GO:0000976">
    <property type="term" value="F:transcription cis-regulatory region binding"/>
    <property type="evidence" value="ECO:0007669"/>
    <property type="project" value="TreeGrafter"/>
</dbReference>
<reference evidence="5 8" key="3">
    <citation type="submission" date="2017-11" db="EMBL/GenBank/DDBJ databases">
        <title>Complete genome sequence of Serratia sp. ATCC 39006 LacA.</title>
        <authorList>
            <person name="Hampton H.G."/>
            <person name="Jackson S.A."/>
            <person name="Jauregui R."/>
            <person name="Poulter G.T.M."/>
            <person name="Salmond G.P.C."/>
            <person name="Fineran P.C."/>
        </authorList>
    </citation>
    <scope>NUCLEOTIDE SEQUENCE [LARGE SCALE GENOMIC DNA]</scope>
    <source>
        <strain evidence="5 8">ATCC 39006</strain>
    </source>
</reference>
<evidence type="ECO:0000259" key="4">
    <source>
        <dbReference type="PROSITE" id="PS50932"/>
    </source>
</evidence>
<dbReference type="Gene3D" id="3.40.50.2300">
    <property type="match status" value="2"/>
</dbReference>
<dbReference type="OrthoDB" id="6479955at2"/>
<dbReference type="SUPFAM" id="SSF47413">
    <property type="entry name" value="lambda repressor-like DNA-binding domains"/>
    <property type="match status" value="1"/>
</dbReference>
<dbReference type="Proteomes" id="UP000233778">
    <property type="component" value="Chromosome"/>
</dbReference>
<dbReference type="PROSITE" id="PS00356">
    <property type="entry name" value="HTH_LACI_1"/>
    <property type="match status" value="1"/>
</dbReference>
<keyword evidence="7" id="KW-1185">Reference proteome</keyword>
<dbReference type="EMBL" id="CP025085">
    <property type="protein sequence ID" value="AUG98875.1"/>
    <property type="molecule type" value="Genomic_DNA"/>
</dbReference>
<dbReference type="InterPro" id="IPR010982">
    <property type="entry name" value="Lambda_DNA-bd_dom_sf"/>
</dbReference>
<dbReference type="GO" id="GO:0003700">
    <property type="term" value="F:DNA-binding transcription factor activity"/>
    <property type="evidence" value="ECO:0007669"/>
    <property type="project" value="TreeGrafter"/>
</dbReference>